<gene>
    <name evidence="1" type="ORF">LKMONMHP_1168</name>
</gene>
<reference evidence="1" key="2">
    <citation type="submission" date="2021-08" db="EMBL/GenBank/DDBJ databases">
        <authorList>
            <person name="Tani A."/>
            <person name="Ola A."/>
            <person name="Ogura Y."/>
            <person name="Katsura K."/>
            <person name="Hayashi T."/>
        </authorList>
    </citation>
    <scope>NUCLEOTIDE SEQUENCE</scope>
    <source>
        <strain evidence="1">NBRC 15689</strain>
    </source>
</reference>
<dbReference type="Proteomes" id="UP001055156">
    <property type="component" value="Unassembled WGS sequence"/>
</dbReference>
<accession>A0ABQ4T898</accession>
<comment type="caution">
    <text evidence="1">The sequence shown here is derived from an EMBL/GenBank/DDBJ whole genome shotgun (WGS) entry which is preliminary data.</text>
</comment>
<keyword evidence="2" id="KW-1185">Reference proteome</keyword>
<evidence type="ECO:0000313" key="2">
    <source>
        <dbReference type="Proteomes" id="UP001055156"/>
    </source>
</evidence>
<organism evidence="1 2">
    <name type="scientific">Methylobacterium organophilum</name>
    <dbReference type="NCBI Taxonomy" id="410"/>
    <lineage>
        <taxon>Bacteria</taxon>
        <taxon>Pseudomonadati</taxon>
        <taxon>Pseudomonadota</taxon>
        <taxon>Alphaproteobacteria</taxon>
        <taxon>Hyphomicrobiales</taxon>
        <taxon>Methylobacteriaceae</taxon>
        <taxon>Methylobacterium</taxon>
    </lineage>
</organism>
<evidence type="ECO:0000313" key="1">
    <source>
        <dbReference type="EMBL" id="GJE26317.1"/>
    </source>
</evidence>
<dbReference type="EMBL" id="BPQV01000003">
    <property type="protein sequence ID" value="GJE26317.1"/>
    <property type="molecule type" value="Genomic_DNA"/>
</dbReference>
<proteinExistence type="predicted"/>
<protein>
    <submittedName>
        <fullName evidence="1">Uncharacterized protein</fullName>
    </submittedName>
</protein>
<name>A0ABQ4T898_METOR</name>
<sequence>MGKAMSRDWAGILGIGGNVPPRLSTDTRMHLGTTLRAVYAESCDRQPITDTQVDLLLRLRHKERDRRRGE</sequence>
<reference evidence="1" key="1">
    <citation type="journal article" date="2021" name="Front. Microbiol.">
        <title>Comprehensive Comparative Genomics and Phenotyping of Methylobacterium Species.</title>
        <authorList>
            <person name="Alessa O."/>
            <person name="Ogura Y."/>
            <person name="Fujitani Y."/>
            <person name="Takami H."/>
            <person name="Hayashi T."/>
            <person name="Sahin N."/>
            <person name="Tani A."/>
        </authorList>
    </citation>
    <scope>NUCLEOTIDE SEQUENCE</scope>
    <source>
        <strain evidence="1">NBRC 15689</strain>
    </source>
</reference>